<dbReference type="PANTHER" id="PTHR31778:SF2">
    <property type="entry name" value="BUD SITE SELECTION PROTEIN RAX2"/>
    <property type="match status" value="1"/>
</dbReference>
<sequence>MLPEDVMILALGSLVFSFGNVTGAFYDGNDWIPYLISSTSTGEPGMASSLFFEHEIYPSSRKYLAKGFVVLISLSIIIISKYRKKKGILQTSYFPKDIKLHEASPIGIPNESNVGNL</sequence>
<organism evidence="4">
    <name type="scientific">Pneumocystis jirovecii</name>
    <name type="common">Human pneumocystis pneumonia agent</name>
    <dbReference type="NCBI Taxonomy" id="42068"/>
    <lineage>
        <taxon>Eukaryota</taxon>
        <taxon>Fungi</taxon>
        <taxon>Dikarya</taxon>
        <taxon>Ascomycota</taxon>
        <taxon>Taphrinomycotina</taxon>
        <taxon>Pneumocystomycetes</taxon>
        <taxon>Pneumocystaceae</taxon>
        <taxon>Pneumocystis</taxon>
    </lineage>
</organism>
<name>L0PIP9_PNEJI</name>
<comment type="caution">
    <text evidence="3">The sequence shown here is derived from an EMBL/GenBank/DDBJ whole genome shotgun (WGS) entry which is preliminary data.</text>
</comment>
<evidence type="ECO:0000256" key="1">
    <source>
        <dbReference type="SAM" id="Phobius"/>
    </source>
</evidence>
<proteinExistence type="predicted"/>
<dbReference type="InterPro" id="IPR024982">
    <property type="entry name" value="Rax2-like_C"/>
</dbReference>
<evidence type="ECO:0000259" key="2">
    <source>
        <dbReference type="Pfam" id="PF12768"/>
    </source>
</evidence>
<evidence type="ECO:0000313" key="4">
    <source>
        <dbReference type="Proteomes" id="UP000010422"/>
    </source>
</evidence>
<dbReference type="Proteomes" id="UP000010422">
    <property type="component" value="Unassembled WGS sequence"/>
</dbReference>
<feature type="domain" description="Rax2-like C-terminal" evidence="2">
    <location>
        <begin position="4"/>
        <end position="56"/>
    </location>
</feature>
<protein>
    <recommendedName>
        <fullName evidence="2">Rax2-like C-terminal domain-containing protein</fullName>
    </recommendedName>
</protein>
<dbReference type="PANTHER" id="PTHR31778">
    <property type="entry name" value="BUD SITE SELECTION PROTEIN RAX2"/>
    <property type="match status" value="1"/>
</dbReference>
<feature type="transmembrane region" description="Helical" evidence="1">
    <location>
        <begin position="63"/>
        <end position="80"/>
    </location>
</feature>
<keyword evidence="1" id="KW-0812">Transmembrane</keyword>
<keyword evidence="1" id="KW-1133">Transmembrane helix</keyword>
<dbReference type="GO" id="GO:1902929">
    <property type="term" value="C:plasma membrane of growing cell tip"/>
    <property type="evidence" value="ECO:0007669"/>
    <property type="project" value="TreeGrafter"/>
</dbReference>
<reference evidence="3 4" key="1">
    <citation type="journal article" date="2012" name="MBio">
        <title>De novo assembly of the Pneumocystis jirovecii genome from a single bronchoalveolar lavage fluid specimen from a patient.</title>
        <authorList>
            <person name="Cisse O.H."/>
            <person name="Pagni M."/>
            <person name="Hauser P.M."/>
        </authorList>
    </citation>
    <scope>NUCLEOTIDE SEQUENCE [LARGE SCALE GENOMIC DNA]</scope>
    <source>
        <strain evidence="3 4">SE8</strain>
    </source>
</reference>
<dbReference type="AlphaFoldDB" id="L0PIP9"/>
<dbReference type="Pfam" id="PF12768">
    <property type="entry name" value="Rax2"/>
    <property type="match status" value="1"/>
</dbReference>
<gene>
    <name evidence="3" type="ORF">PNEJI1_002533</name>
</gene>
<dbReference type="InParanoid" id="L0PIP9"/>
<dbReference type="EMBL" id="CAKM01000336">
    <property type="protein sequence ID" value="CCJ31515.1"/>
    <property type="molecule type" value="Genomic_DNA"/>
</dbReference>
<evidence type="ECO:0000313" key="3">
    <source>
        <dbReference type="EMBL" id="CCJ31515.1"/>
    </source>
</evidence>
<accession>L0PIP9</accession>
<dbReference type="STRING" id="1209962.L0PIP9"/>
<dbReference type="VEuPathDB" id="FungiDB:PNEJI1_002533"/>
<keyword evidence="1" id="KW-0472">Membrane</keyword>